<dbReference type="EMBL" id="BART01024666">
    <property type="protein sequence ID" value="GAG91690.1"/>
    <property type="molecule type" value="Genomic_DNA"/>
</dbReference>
<dbReference type="AlphaFoldDB" id="X1B9B8"/>
<reference evidence="1" key="1">
    <citation type="journal article" date="2014" name="Front. Microbiol.">
        <title>High frequency of phylogenetically diverse reductive dehalogenase-homologous genes in deep subseafloor sedimentary metagenomes.</title>
        <authorList>
            <person name="Kawai M."/>
            <person name="Futagami T."/>
            <person name="Toyoda A."/>
            <person name="Takaki Y."/>
            <person name="Nishi S."/>
            <person name="Hori S."/>
            <person name="Arai W."/>
            <person name="Tsubouchi T."/>
            <person name="Morono Y."/>
            <person name="Uchiyama I."/>
            <person name="Ito T."/>
            <person name="Fujiyama A."/>
            <person name="Inagaki F."/>
            <person name="Takami H."/>
        </authorList>
    </citation>
    <scope>NUCLEOTIDE SEQUENCE</scope>
    <source>
        <strain evidence="1">Expedition CK06-06</strain>
    </source>
</reference>
<protein>
    <submittedName>
        <fullName evidence="1">Uncharacterized protein</fullName>
    </submittedName>
</protein>
<organism evidence="1">
    <name type="scientific">marine sediment metagenome</name>
    <dbReference type="NCBI Taxonomy" id="412755"/>
    <lineage>
        <taxon>unclassified sequences</taxon>
        <taxon>metagenomes</taxon>
        <taxon>ecological metagenomes</taxon>
    </lineage>
</organism>
<comment type="caution">
    <text evidence="1">The sequence shown here is derived from an EMBL/GenBank/DDBJ whole genome shotgun (WGS) entry which is preliminary data.</text>
</comment>
<name>X1B9B8_9ZZZZ</name>
<evidence type="ECO:0000313" key="1">
    <source>
        <dbReference type="EMBL" id="GAG91690.1"/>
    </source>
</evidence>
<feature type="non-terminal residue" evidence="1">
    <location>
        <position position="75"/>
    </location>
</feature>
<proteinExistence type="predicted"/>
<gene>
    <name evidence="1" type="ORF">S01H4_44475</name>
</gene>
<sequence length="75" mass="8483">MDCFSCRHVDTGGDRERCLRNGGFVILTKDEVISGCKHIDCTFEEERYPIQIVTLARGAVADQLFALCNDKTIWT</sequence>
<accession>X1B9B8</accession>